<keyword evidence="3" id="KW-0808">Transferase</keyword>
<dbReference type="GO" id="GO:0005524">
    <property type="term" value="F:ATP binding"/>
    <property type="evidence" value="ECO:0007669"/>
    <property type="project" value="InterPro"/>
</dbReference>
<dbReference type="EMBL" id="KV875096">
    <property type="protein sequence ID" value="OIW30471.1"/>
    <property type="molecule type" value="Genomic_DNA"/>
</dbReference>
<protein>
    <submittedName>
        <fullName evidence="3">Kinase-like protein</fullName>
    </submittedName>
</protein>
<feature type="compositionally biased region" description="Low complexity" evidence="1">
    <location>
        <begin position="259"/>
        <end position="274"/>
    </location>
</feature>
<dbReference type="Gene3D" id="1.10.510.10">
    <property type="entry name" value="Transferase(Phosphotransferase) domain 1"/>
    <property type="match status" value="1"/>
</dbReference>
<feature type="region of interest" description="Disordered" evidence="1">
    <location>
        <begin position="254"/>
        <end position="337"/>
    </location>
</feature>
<dbReference type="Proteomes" id="UP000182658">
    <property type="component" value="Unassembled WGS sequence"/>
</dbReference>
<name>A0A1J7IS58_9PEZI</name>
<proteinExistence type="predicted"/>
<gene>
    <name evidence="3" type="ORF">CONLIGDRAFT_660616</name>
</gene>
<dbReference type="InterPro" id="IPR050235">
    <property type="entry name" value="CK1_Ser-Thr_kinase"/>
</dbReference>
<dbReference type="AlphaFoldDB" id="A0A1J7IS58"/>
<organism evidence="3 4">
    <name type="scientific">Coniochaeta ligniaria NRRL 30616</name>
    <dbReference type="NCBI Taxonomy" id="1408157"/>
    <lineage>
        <taxon>Eukaryota</taxon>
        <taxon>Fungi</taxon>
        <taxon>Dikarya</taxon>
        <taxon>Ascomycota</taxon>
        <taxon>Pezizomycotina</taxon>
        <taxon>Sordariomycetes</taxon>
        <taxon>Sordariomycetidae</taxon>
        <taxon>Coniochaetales</taxon>
        <taxon>Coniochaetaceae</taxon>
        <taxon>Coniochaeta</taxon>
    </lineage>
</organism>
<dbReference type="SUPFAM" id="SSF56112">
    <property type="entry name" value="Protein kinase-like (PK-like)"/>
    <property type="match status" value="1"/>
</dbReference>
<dbReference type="PROSITE" id="PS50011">
    <property type="entry name" value="PROTEIN_KINASE_DOM"/>
    <property type="match status" value="1"/>
</dbReference>
<keyword evidence="4" id="KW-1185">Reference proteome</keyword>
<dbReference type="InParanoid" id="A0A1J7IS58"/>
<sequence length="337" mass="38939">MKYRIGKKIGVRSFGIEPRKTDVPQLRDEYWNYKILQGRKVIRGVHYFGRLFLHDVLIIDLLGESLEQLFRRCRRKFPLKTVVSLAQQMLLRIEDVHETRSDLVFRDIKPANFLLGRPGTPRAETVHLIDVGMAKKYRDPETRQHIPYREGRSLAGTARYEQQSRRYDMEALEARSLPWQGIKAASDAQKYELIGMKKQEIPIKDLCKDLSNQFAEYFNYVRGLSFEDAPDYEYLEYIPHLPGEVLQWTMQNDWRTPKQPSSSQTSASRSSPTADNYGRSKPPSQRRLGELGAGRCRCRETQADASDERRRIAANDVSDEAITLSRTGARGRWASGP</sequence>
<dbReference type="Pfam" id="PF00069">
    <property type="entry name" value="Pkinase"/>
    <property type="match status" value="1"/>
</dbReference>
<dbReference type="SMART" id="SM00220">
    <property type="entry name" value="S_TKc"/>
    <property type="match status" value="1"/>
</dbReference>
<reference evidence="3 4" key="1">
    <citation type="submission" date="2016-10" db="EMBL/GenBank/DDBJ databases">
        <title>Draft genome sequence of Coniochaeta ligniaria NRRL30616, a lignocellulolytic fungus for bioabatement of inhibitors in plant biomass hydrolysates.</title>
        <authorList>
            <consortium name="DOE Joint Genome Institute"/>
            <person name="Jimenez D.J."/>
            <person name="Hector R.E."/>
            <person name="Riley R."/>
            <person name="Sun H."/>
            <person name="Grigoriev I.V."/>
            <person name="Van Elsas J.D."/>
            <person name="Nichols N.N."/>
        </authorList>
    </citation>
    <scope>NUCLEOTIDE SEQUENCE [LARGE SCALE GENOMIC DNA]</scope>
    <source>
        <strain evidence="3 4">NRRL 30616</strain>
    </source>
</reference>
<dbReference type="PANTHER" id="PTHR11909">
    <property type="entry name" value="CASEIN KINASE-RELATED"/>
    <property type="match status" value="1"/>
</dbReference>
<feature type="compositionally biased region" description="Basic and acidic residues" evidence="1">
    <location>
        <begin position="297"/>
        <end position="313"/>
    </location>
</feature>
<dbReference type="InterPro" id="IPR000719">
    <property type="entry name" value="Prot_kinase_dom"/>
</dbReference>
<dbReference type="InterPro" id="IPR011009">
    <property type="entry name" value="Kinase-like_dom_sf"/>
</dbReference>
<evidence type="ECO:0000256" key="1">
    <source>
        <dbReference type="SAM" id="MobiDB-lite"/>
    </source>
</evidence>
<feature type="domain" description="Protein kinase" evidence="2">
    <location>
        <begin position="1"/>
        <end position="337"/>
    </location>
</feature>
<evidence type="ECO:0000313" key="3">
    <source>
        <dbReference type="EMBL" id="OIW30471.1"/>
    </source>
</evidence>
<evidence type="ECO:0000313" key="4">
    <source>
        <dbReference type="Proteomes" id="UP000182658"/>
    </source>
</evidence>
<dbReference type="OrthoDB" id="5800476at2759"/>
<dbReference type="GO" id="GO:0004672">
    <property type="term" value="F:protein kinase activity"/>
    <property type="evidence" value="ECO:0007669"/>
    <property type="project" value="InterPro"/>
</dbReference>
<dbReference type="STRING" id="1408157.A0A1J7IS58"/>
<keyword evidence="3" id="KW-0418">Kinase</keyword>
<evidence type="ECO:0000259" key="2">
    <source>
        <dbReference type="PROSITE" id="PS50011"/>
    </source>
</evidence>
<accession>A0A1J7IS58</accession>